<dbReference type="eggNOG" id="ENOG502SPEU">
    <property type="taxonomic scope" value="Eukaryota"/>
</dbReference>
<name>W6XYS4_COCC2</name>
<gene>
    <name evidence="1" type="ORF">COCCADRAFT_103844</name>
</gene>
<dbReference type="PANTHER" id="PTHR40617">
    <property type="entry name" value="TERPENE CYCLASE ASQC"/>
    <property type="match status" value="1"/>
</dbReference>
<dbReference type="KEGG" id="bze:COCCADRAFT_103844"/>
<dbReference type="PANTHER" id="PTHR40617:SF1">
    <property type="entry name" value="ATTH DOMAIN-CONTAINING PROTEIN-RELATED"/>
    <property type="match status" value="1"/>
</dbReference>
<dbReference type="EMBL" id="KI964700">
    <property type="protein sequence ID" value="EUC30450.1"/>
    <property type="molecule type" value="Genomic_DNA"/>
</dbReference>
<proteinExistence type="predicted"/>
<dbReference type="InterPro" id="IPR053112">
    <property type="entry name" value="Fungal_Dehydratase/Hydratase"/>
</dbReference>
<sequence length="305" mass="33171">MTLGAGNLINSYWYALWLTAENGHGYFAITTLSQVITAGEGINSCLSLLDIDTGEYYGRTDFTPGTLSNTTYDISNKVAHQYSTKPDLVSVQHAETFHPCVTMNLTLEPRGPNLYHAGSGIHWFGGGITHEIASPQLWVTGSINVNGTDVAVIPEESVGWLDRQWGPGAPTKGWDFYTIYLSNGWSMSVWHVSSTNLPLKLSRFATVLFPNGHTEVHTLEDDIHPTGPWVSPVTNLTYHNGYTLNLPTLGLSLEVTVKHPGTGELTNLDVPGLGTTILEAYVEVSGIHDGEPVTEFGVSEQLNSL</sequence>
<dbReference type="Pfam" id="PF17186">
    <property type="entry name" value="Lipocalin_9"/>
    <property type="match status" value="1"/>
</dbReference>
<reference evidence="1 2" key="1">
    <citation type="journal article" date="2013" name="PLoS Genet.">
        <title>Comparative genome structure, secondary metabolite, and effector coding capacity across Cochliobolus pathogens.</title>
        <authorList>
            <person name="Condon B.J."/>
            <person name="Leng Y."/>
            <person name="Wu D."/>
            <person name="Bushley K.E."/>
            <person name="Ohm R.A."/>
            <person name="Otillar R."/>
            <person name="Martin J."/>
            <person name="Schackwitz W."/>
            <person name="Grimwood J."/>
            <person name="MohdZainudin N."/>
            <person name="Xue C."/>
            <person name="Wang R."/>
            <person name="Manning V.A."/>
            <person name="Dhillon B."/>
            <person name="Tu Z.J."/>
            <person name="Steffenson B.J."/>
            <person name="Salamov A."/>
            <person name="Sun H."/>
            <person name="Lowry S."/>
            <person name="LaButti K."/>
            <person name="Han J."/>
            <person name="Copeland A."/>
            <person name="Lindquist E."/>
            <person name="Barry K."/>
            <person name="Schmutz J."/>
            <person name="Baker S.E."/>
            <person name="Ciuffetti L.M."/>
            <person name="Grigoriev I.V."/>
            <person name="Zhong S."/>
            <person name="Turgeon B.G."/>
        </authorList>
    </citation>
    <scope>NUCLEOTIDE SEQUENCE [LARGE SCALE GENOMIC DNA]</scope>
    <source>
        <strain evidence="1 2">26-R-13</strain>
    </source>
</reference>
<evidence type="ECO:0008006" key="3">
    <source>
        <dbReference type="Google" id="ProtNLM"/>
    </source>
</evidence>
<dbReference type="OrthoDB" id="5295747at2759"/>
<dbReference type="SUPFAM" id="SSF159245">
    <property type="entry name" value="AttH-like"/>
    <property type="match status" value="1"/>
</dbReference>
<dbReference type="GeneID" id="19142862"/>
<organism evidence="1 2">
    <name type="scientific">Cochliobolus carbonum (strain 26-R-13)</name>
    <name type="common">Maize leaf spot fungus</name>
    <name type="synonym">Bipolaris zeicola</name>
    <dbReference type="NCBI Taxonomy" id="930089"/>
    <lineage>
        <taxon>Eukaryota</taxon>
        <taxon>Fungi</taxon>
        <taxon>Dikarya</taxon>
        <taxon>Ascomycota</taxon>
        <taxon>Pezizomycotina</taxon>
        <taxon>Dothideomycetes</taxon>
        <taxon>Pleosporomycetidae</taxon>
        <taxon>Pleosporales</taxon>
        <taxon>Pleosporineae</taxon>
        <taxon>Pleosporaceae</taxon>
        <taxon>Bipolaris</taxon>
    </lineage>
</organism>
<dbReference type="InterPro" id="IPR023374">
    <property type="entry name" value="AttH-like_dom_sf"/>
</dbReference>
<keyword evidence="2" id="KW-1185">Reference proteome</keyword>
<dbReference type="Proteomes" id="UP000053841">
    <property type="component" value="Unassembled WGS sequence"/>
</dbReference>
<dbReference type="AlphaFoldDB" id="W6XYS4"/>
<accession>W6XYS4</accession>
<dbReference type="RefSeq" id="XP_007715233.1">
    <property type="nucleotide sequence ID" value="XM_007717043.1"/>
</dbReference>
<evidence type="ECO:0000313" key="1">
    <source>
        <dbReference type="EMBL" id="EUC30450.1"/>
    </source>
</evidence>
<dbReference type="Gene3D" id="2.40.370.10">
    <property type="entry name" value="AttH-like domain"/>
    <property type="match status" value="2"/>
</dbReference>
<dbReference type="STRING" id="930089.W6XYS4"/>
<evidence type="ECO:0000313" key="2">
    <source>
        <dbReference type="Proteomes" id="UP000053841"/>
    </source>
</evidence>
<protein>
    <recommendedName>
        <fullName evidence="3">AttH domain-containing protein</fullName>
    </recommendedName>
</protein>
<dbReference type="HOGENOM" id="CLU_060575_0_0_1"/>